<gene>
    <name evidence="1" type="ORF">Rumeso_03416</name>
</gene>
<protein>
    <submittedName>
        <fullName evidence="1">Uncharacterized protein</fullName>
    </submittedName>
</protein>
<dbReference type="EMBL" id="AOSK01000095">
    <property type="protein sequence ID" value="EYD74992.1"/>
    <property type="molecule type" value="Genomic_DNA"/>
</dbReference>
<sequence length="118" mass="13195">MMETNGPLLGVMNLRQLATFRPEGCCVGLLDDLRRIHNAARQLFHGVLGQRFIDPATLEKMLWSLDRQIEAGQDLQPQLVHCGASEETQAELADLIAYFQAVRRTVEGRLGAPVARRL</sequence>
<evidence type="ECO:0000313" key="2">
    <source>
        <dbReference type="Proteomes" id="UP000019666"/>
    </source>
</evidence>
<reference evidence="1 2" key="1">
    <citation type="submission" date="2013-02" db="EMBL/GenBank/DDBJ databases">
        <authorList>
            <person name="Fiebig A."/>
            <person name="Goeker M."/>
            <person name="Klenk H.-P.P."/>
        </authorList>
    </citation>
    <scope>NUCLEOTIDE SEQUENCE [LARGE SCALE GENOMIC DNA]</scope>
    <source>
        <strain evidence="1 2">DSM 19309</strain>
    </source>
</reference>
<keyword evidence="2" id="KW-1185">Reference proteome</keyword>
<accession>A0A017HKI3</accession>
<name>A0A017HKI3_9RHOB</name>
<evidence type="ECO:0000313" key="1">
    <source>
        <dbReference type="EMBL" id="EYD74992.1"/>
    </source>
</evidence>
<proteinExistence type="predicted"/>
<dbReference type="Proteomes" id="UP000019666">
    <property type="component" value="Unassembled WGS sequence"/>
</dbReference>
<dbReference type="AlphaFoldDB" id="A0A017HKI3"/>
<dbReference type="HOGENOM" id="CLU_2071398_0_0_5"/>
<comment type="caution">
    <text evidence="1">The sequence shown here is derived from an EMBL/GenBank/DDBJ whole genome shotgun (WGS) entry which is preliminary data.</text>
</comment>
<organism evidence="1 2">
    <name type="scientific">Rubellimicrobium mesophilum DSM 19309</name>
    <dbReference type="NCBI Taxonomy" id="442562"/>
    <lineage>
        <taxon>Bacteria</taxon>
        <taxon>Pseudomonadati</taxon>
        <taxon>Pseudomonadota</taxon>
        <taxon>Alphaproteobacteria</taxon>
        <taxon>Rhodobacterales</taxon>
        <taxon>Roseobacteraceae</taxon>
        <taxon>Rubellimicrobium</taxon>
    </lineage>
</organism>